<proteinExistence type="predicted"/>
<keyword evidence="3" id="KW-1185">Reference proteome</keyword>
<organism evidence="2 3">
    <name type="scientific">Legionella cardiaca</name>
    <dbReference type="NCBI Taxonomy" id="1071983"/>
    <lineage>
        <taxon>Bacteria</taxon>
        <taxon>Pseudomonadati</taxon>
        <taxon>Pseudomonadota</taxon>
        <taxon>Gammaproteobacteria</taxon>
        <taxon>Legionellales</taxon>
        <taxon>Legionellaceae</taxon>
        <taxon>Legionella</taxon>
    </lineage>
</organism>
<evidence type="ECO:0000256" key="1">
    <source>
        <dbReference type="SAM" id="MobiDB-lite"/>
    </source>
</evidence>
<evidence type="ECO:0000313" key="3">
    <source>
        <dbReference type="Proteomes" id="UP001222087"/>
    </source>
</evidence>
<name>A0ABY8AUB1_9GAMM</name>
<evidence type="ECO:0000313" key="2">
    <source>
        <dbReference type="EMBL" id="WED42732.1"/>
    </source>
</evidence>
<feature type="region of interest" description="Disordered" evidence="1">
    <location>
        <begin position="295"/>
        <end position="314"/>
    </location>
</feature>
<protein>
    <submittedName>
        <fullName evidence="2">Uncharacterized protein</fullName>
    </submittedName>
</protein>
<reference evidence="2 3" key="1">
    <citation type="submission" date="2023-02" db="EMBL/GenBank/DDBJ databases">
        <title>Genome Sequence of L. cardiaca H63T.</title>
        <authorList>
            <person name="Lopez A.E."/>
            <person name="Cianciotto N.P."/>
        </authorList>
    </citation>
    <scope>NUCLEOTIDE SEQUENCE [LARGE SCALE GENOMIC DNA]</scope>
    <source>
        <strain evidence="2 3">H63</strain>
    </source>
</reference>
<accession>A0ABY8AUB1</accession>
<sequence length="438" mass="49943">MPKLRTAPGYQPADFNAQNFKNFQQKERDVEEARKQLNDMLLHTKKDLVNSLEDLILHVENHPHKNVQIFMLNAKDDDAYPLKRMASNLKALRTGELTPDLIIQQINTWVNAYKHNELDYGFASDILLRQQYQPRVDWANRVGRELEGDLASFTARLNKIKEFLNPFQQALSEKQKALDKSMPTTICTNNLNDAFVVALRKIQQEADSLAKRGNREAAGIRGLCGELITKPDADLERLVEGYTTLQERVPNGYADQKLAVIRDILAAHRANQHLVTRAGFDQSILHEAVFGNMPLDDGLPTQEQSTRGSKENKKRTQAIQDLKEILTNYLAEREKVVDDKNEIKEYFFPFFKSLQKSYTQKKHTVSAICKALDGDSEELDHDFIKHLSIARDGNLGKNLRSFIKDGKADVIVGAKITTVREFITKLHNQLPQPTTLLQ</sequence>
<dbReference type="Proteomes" id="UP001222087">
    <property type="component" value="Chromosome"/>
</dbReference>
<dbReference type="EMBL" id="CP119078">
    <property type="protein sequence ID" value="WED42732.1"/>
    <property type="molecule type" value="Genomic_DNA"/>
</dbReference>
<dbReference type="RefSeq" id="WP_275088548.1">
    <property type="nucleotide sequence ID" value="NZ_CP119078.1"/>
</dbReference>
<gene>
    <name evidence="2" type="ORF">PXX05_12635</name>
</gene>